<reference evidence="1" key="1">
    <citation type="journal article" date="2014" name="Front. Microbiol.">
        <title>High frequency of phylogenetically diverse reductive dehalogenase-homologous genes in deep subseafloor sedimentary metagenomes.</title>
        <authorList>
            <person name="Kawai M."/>
            <person name="Futagami T."/>
            <person name="Toyoda A."/>
            <person name="Takaki Y."/>
            <person name="Nishi S."/>
            <person name="Hori S."/>
            <person name="Arai W."/>
            <person name="Tsubouchi T."/>
            <person name="Morono Y."/>
            <person name="Uchiyama I."/>
            <person name="Ito T."/>
            <person name="Fujiyama A."/>
            <person name="Inagaki F."/>
            <person name="Takami H."/>
        </authorList>
    </citation>
    <scope>NUCLEOTIDE SEQUENCE</scope>
    <source>
        <strain evidence="1">Expedition CK06-06</strain>
    </source>
</reference>
<name>X1T4M0_9ZZZZ</name>
<dbReference type="AlphaFoldDB" id="X1T4M0"/>
<gene>
    <name evidence="1" type="ORF">S12H4_18260</name>
</gene>
<organism evidence="1">
    <name type="scientific">marine sediment metagenome</name>
    <dbReference type="NCBI Taxonomy" id="412755"/>
    <lineage>
        <taxon>unclassified sequences</taxon>
        <taxon>metagenomes</taxon>
        <taxon>ecological metagenomes</taxon>
    </lineage>
</organism>
<sequence length="144" mass="15685">MAHENTGNYSAKHPPEKKLNPKIAEVVKLQALDGKISCASGHKITGNLNVPPAEVGITIDLLEMRINRCQLGLYGYSPEKRIVKPADKVSPELEKTILKTLANDRLSCAAAWEIAKNFNIPKMEVSSACEALKIKISSCQLGAF</sequence>
<comment type="caution">
    <text evidence="1">The sequence shown here is derived from an EMBL/GenBank/DDBJ whole genome shotgun (WGS) entry which is preliminary data.</text>
</comment>
<evidence type="ECO:0000313" key="1">
    <source>
        <dbReference type="EMBL" id="GAI74949.1"/>
    </source>
</evidence>
<dbReference type="EMBL" id="BARW01009003">
    <property type="protein sequence ID" value="GAI74949.1"/>
    <property type="molecule type" value="Genomic_DNA"/>
</dbReference>
<accession>X1T4M0</accession>
<proteinExistence type="predicted"/>
<protein>
    <submittedName>
        <fullName evidence="1">Uncharacterized protein</fullName>
    </submittedName>
</protein>